<proteinExistence type="predicted"/>
<protein>
    <submittedName>
        <fullName evidence="1">Uncharacterized protein</fullName>
    </submittedName>
</protein>
<sequence length="144" mass="15550">MNAFKNPVVTAIACRAGMAAAVVRHLRRSIGPVPYERAVNIPTSISCGEFPDSNATPQRTGGRAGARMMRLDDLNAAGWRILPVPYYRELVVGCGPQFLSNPDWLVVPPDSSPEVARKFKGRGEAQAWATERCRAERQATGGAA</sequence>
<dbReference type="AlphaFoldDB" id="A0A9X1YD12"/>
<dbReference type="EMBL" id="JALPRX010000095">
    <property type="protein sequence ID" value="MCK8786755.1"/>
    <property type="molecule type" value="Genomic_DNA"/>
</dbReference>
<gene>
    <name evidence="1" type="ORF">M0638_20495</name>
</gene>
<name>A0A9X1YD12_9PROT</name>
<dbReference type="Proteomes" id="UP001139516">
    <property type="component" value="Unassembled WGS sequence"/>
</dbReference>
<organism evidence="1 2">
    <name type="scientific">Roseomonas acroporae</name>
    <dbReference type="NCBI Taxonomy" id="2937791"/>
    <lineage>
        <taxon>Bacteria</taxon>
        <taxon>Pseudomonadati</taxon>
        <taxon>Pseudomonadota</taxon>
        <taxon>Alphaproteobacteria</taxon>
        <taxon>Acetobacterales</taxon>
        <taxon>Roseomonadaceae</taxon>
        <taxon>Roseomonas</taxon>
    </lineage>
</organism>
<accession>A0A9X1YD12</accession>
<evidence type="ECO:0000313" key="2">
    <source>
        <dbReference type="Proteomes" id="UP001139516"/>
    </source>
</evidence>
<evidence type="ECO:0000313" key="1">
    <source>
        <dbReference type="EMBL" id="MCK8786755.1"/>
    </source>
</evidence>
<comment type="caution">
    <text evidence="1">The sequence shown here is derived from an EMBL/GenBank/DDBJ whole genome shotgun (WGS) entry which is preliminary data.</text>
</comment>
<dbReference type="RefSeq" id="WP_248668869.1">
    <property type="nucleotide sequence ID" value="NZ_JALPRX010000095.1"/>
</dbReference>
<keyword evidence="2" id="KW-1185">Reference proteome</keyword>
<reference evidence="1" key="1">
    <citation type="submission" date="2022-04" db="EMBL/GenBank/DDBJ databases">
        <title>Roseomonas acroporae sp. nov., isolated from coral Acropora digitifera.</title>
        <authorList>
            <person name="Sun H."/>
        </authorList>
    </citation>
    <scope>NUCLEOTIDE SEQUENCE</scope>
    <source>
        <strain evidence="1">NAR14</strain>
    </source>
</reference>